<evidence type="ECO:0000256" key="22">
    <source>
        <dbReference type="ARBA" id="ARBA00047470"/>
    </source>
</evidence>
<dbReference type="EC" id="2.7.11.13" evidence="7"/>
<feature type="binding site" evidence="24">
    <location>
        <position position="736"/>
    </location>
    <ligand>
        <name>ATP</name>
        <dbReference type="ChEBI" id="CHEBI:30616"/>
    </ligand>
</feature>
<dbReference type="SMART" id="SM00220">
    <property type="entry name" value="S_TKc"/>
    <property type="match status" value="1"/>
</dbReference>
<evidence type="ECO:0000313" key="30">
    <source>
        <dbReference type="EMBL" id="CAB3264914.1"/>
    </source>
</evidence>
<evidence type="ECO:0000256" key="19">
    <source>
        <dbReference type="ARBA" id="ARBA00023163"/>
    </source>
</evidence>
<keyword evidence="15 24" id="KW-0067">ATP-binding</keyword>
<reference evidence="30" key="1">
    <citation type="submission" date="2020-04" db="EMBL/GenBank/DDBJ databases">
        <authorList>
            <person name="Neveu A P."/>
        </authorList>
    </citation>
    <scope>NUCLEOTIDE SEQUENCE</scope>
    <source>
        <tissue evidence="30">Whole embryo</tissue>
    </source>
</reference>
<dbReference type="CDD" id="cd11623">
    <property type="entry name" value="HR1_PKN_2"/>
    <property type="match status" value="1"/>
</dbReference>
<evidence type="ECO:0000256" key="20">
    <source>
        <dbReference type="ARBA" id="ARBA00023242"/>
    </source>
</evidence>
<gene>
    <name evidence="30" type="primary">Pkn2</name>
</gene>
<keyword evidence="13 24" id="KW-0547">Nucleotide-binding</keyword>
<dbReference type="PROSITE" id="PS00108">
    <property type="entry name" value="PROTEIN_KINASE_ST"/>
    <property type="match status" value="1"/>
</dbReference>
<keyword evidence="20" id="KW-0539">Nucleus</keyword>
<dbReference type="InterPro" id="IPR017892">
    <property type="entry name" value="Pkinase_C"/>
</dbReference>
<keyword evidence="11" id="KW-0808">Transferase</keyword>
<feature type="compositionally biased region" description="Basic and acidic residues" evidence="26">
    <location>
        <begin position="551"/>
        <end position="567"/>
    </location>
</feature>
<dbReference type="InterPro" id="IPR036274">
    <property type="entry name" value="HR1_rpt_sf"/>
</dbReference>
<evidence type="ECO:0000256" key="3">
    <source>
        <dbReference type="ARBA" id="ARBA00004370"/>
    </source>
</evidence>
<dbReference type="FunFam" id="1.10.287.160:FF:000003">
    <property type="entry name" value="Putative serine/threonine-protein kinase N2"/>
    <property type="match status" value="1"/>
</dbReference>
<dbReference type="InterPro" id="IPR008271">
    <property type="entry name" value="Ser/Thr_kinase_AS"/>
</dbReference>
<evidence type="ECO:0000259" key="27">
    <source>
        <dbReference type="PROSITE" id="PS50011"/>
    </source>
</evidence>
<keyword evidence="10" id="KW-0597">Phosphoprotein</keyword>
<dbReference type="Gene3D" id="1.10.510.10">
    <property type="entry name" value="Transferase(Phosphotransferase) domain 1"/>
    <property type="match status" value="1"/>
</dbReference>
<dbReference type="PANTHER" id="PTHR24351">
    <property type="entry name" value="RIBOSOMAL PROTEIN S6 KINASE"/>
    <property type="match status" value="1"/>
</dbReference>
<evidence type="ECO:0000256" key="9">
    <source>
        <dbReference type="ARBA" id="ARBA00022527"/>
    </source>
</evidence>
<evidence type="ECO:0000256" key="15">
    <source>
        <dbReference type="ARBA" id="ARBA00022840"/>
    </source>
</evidence>
<dbReference type="CDD" id="cd05589">
    <property type="entry name" value="STKc_PKN"/>
    <property type="match status" value="1"/>
</dbReference>
<keyword evidence="9" id="KW-0723">Serine/threonine-protein kinase</keyword>
<dbReference type="GO" id="GO:0005737">
    <property type="term" value="C:cytoplasm"/>
    <property type="evidence" value="ECO:0007669"/>
    <property type="project" value="UniProtKB-SubCell"/>
</dbReference>
<dbReference type="EMBL" id="LR789052">
    <property type="protein sequence ID" value="CAB3264914.1"/>
    <property type="molecule type" value="mRNA"/>
</dbReference>
<feature type="compositionally biased region" description="Polar residues" evidence="26">
    <location>
        <begin position="525"/>
        <end position="545"/>
    </location>
</feature>
<evidence type="ECO:0000256" key="13">
    <source>
        <dbReference type="ARBA" id="ARBA00022741"/>
    </source>
</evidence>
<feature type="region of interest" description="Disordered" evidence="26">
    <location>
        <begin position="654"/>
        <end position="700"/>
    </location>
</feature>
<feature type="domain" description="REM-1" evidence="29">
    <location>
        <begin position="102"/>
        <end position="183"/>
    </location>
</feature>
<dbReference type="GO" id="GO:0005634">
    <property type="term" value="C:nucleus"/>
    <property type="evidence" value="ECO:0007669"/>
    <property type="project" value="UniProtKB-SubCell"/>
</dbReference>
<dbReference type="GO" id="GO:0031267">
    <property type="term" value="F:small GTPase binding"/>
    <property type="evidence" value="ECO:0007669"/>
    <property type="project" value="InterPro"/>
</dbReference>
<dbReference type="InterPro" id="IPR017441">
    <property type="entry name" value="Protein_kinase_ATP_BS"/>
</dbReference>
<evidence type="ECO:0000256" key="4">
    <source>
        <dbReference type="ARBA" id="ARBA00004496"/>
    </source>
</evidence>
<feature type="domain" description="AGC-kinase C-terminal" evidence="28">
    <location>
        <begin position="967"/>
        <end position="1035"/>
    </location>
</feature>
<keyword evidence="19" id="KW-0804">Transcription</keyword>
<dbReference type="SUPFAM" id="SSF46585">
    <property type="entry name" value="HR1 repeat"/>
    <property type="match status" value="3"/>
</dbReference>
<dbReference type="FunFam" id="1.10.287.160:FF:000002">
    <property type="entry name" value="Putative serine/threonine-protein kinase N2"/>
    <property type="match status" value="1"/>
</dbReference>
<comment type="subcellular location">
    <subcellularLocation>
        <location evidence="5">Cleavage furrow</location>
    </subcellularLocation>
    <subcellularLocation>
        <location evidence="4">Cytoplasm</location>
    </subcellularLocation>
    <subcellularLocation>
        <location evidence="3">Membrane</location>
    </subcellularLocation>
    <subcellularLocation>
        <location evidence="2">Midbody</location>
    </subcellularLocation>
    <subcellularLocation>
        <location evidence="1">Nucleus</location>
    </subcellularLocation>
</comment>
<dbReference type="InterPro" id="IPR035892">
    <property type="entry name" value="C2_domain_sf"/>
</dbReference>
<feature type="coiled-coil region" evidence="25">
    <location>
        <begin position="235"/>
        <end position="262"/>
    </location>
</feature>
<dbReference type="PROSITE" id="PS50011">
    <property type="entry name" value="PROTEIN_KINASE_DOM"/>
    <property type="match status" value="1"/>
</dbReference>
<evidence type="ECO:0000256" key="1">
    <source>
        <dbReference type="ARBA" id="ARBA00004123"/>
    </source>
</evidence>
<evidence type="ECO:0000256" key="12">
    <source>
        <dbReference type="ARBA" id="ARBA00022737"/>
    </source>
</evidence>
<dbReference type="PROSITE" id="PS51285">
    <property type="entry name" value="AGC_KINASE_CTER"/>
    <property type="match status" value="1"/>
</dbReference>
<dbReference type="CDD" id="cd11622">
    <property type="entry name" value="HR1_PKN_1"/>
    <property type="match status" value="1"/>
</dbReference>
<dbReference type="InterPro" id="IPR011072">
    <property type="entry name" value="HR1_rho-bd"/>
</dbReference>
<dbReference type="FunFam" id="3.30.200.20:FF:000058">
    <property type="entry name" value="Putative serine/threonine-protein kinase N2"/>
    <property type="match status" value="1"/>
</dbReference>
<dbReference type="PROSITE" id="PS51860">
    <property type="entry name" value="REM_1"/>
    <property type="match status" value="3"/>
</dbReference>
<feature type="domain" description="Protein kinase" evidence="27">
    <location>
        <begin position="707"/>
        <end position="966"/>
    </location>
</feature>
<evidence type="ECO:0000256" key="6">
    <source>
        <dbReference type="ARBA" id="ARBA00005490"/>
    </source>
</evidence>
<keyword evidence="16" id="KW-0805">Transcription regulation</keyword>
<evidence type="ECO:0000259" key="29">
    <source>
        <dbReference type="PROSITE" id="PS51860"/>
    </source>
</evidence>
<dbReference type="SUPFAM" id="SSF56112">
    <property type="entry name" value="Protein kinase-like (PK-like)"/>
    <property type="match status" value="1"/>
</dbReference>
<keyword evidence="17 23" id="KW-0175">Coiled coil</keyword>
<dbReference type="InterPro" id="IPR000719">
    <property type="entry name" value="Prot_kinase_dom"/>
</dbReference>
<evidence type="ECO:0000256" key="2">
    <source>
        <dbReference type="ARBA" id="ARBA00004214"/>
    </source>
</evidence>
<keyword evidence="12" id="KW-0677">Repeat</keyword>
<dbReference type="PROSITE" id="PS00107">
    <property type="entry name" value="PROTEIN_KINASE_ATP"/>
    <property type="match status" value="1"/>
</dbReference>
<feature type="compositionally biased region" description="Basic and acidic residues" evidence="26">
    <location>
        <begin position="1012"/>
        <end position="1022"/>
    </location>
</feature>
<evidence type="ECO:0000256" key="25">
    <source>
        <dbReference type="SAM" id="Coils"/>
    </source>
</evidence>
<feature type="compositionally biased region" description="Polar residues" evidence="26">
    <location>
        <begin position="686"/>
        <end position="700"/>
    </location>
</feature>
<evidence type="ECO:0000259" key="28">
    <source>
        <dbReference type="PROSITE" id="PS51285"/>
    </source>
</evidence>
<feature type="domain" description="REM-1" evidence="29">
    <location>
        <begin position="191"/>
        <end position="272"/>
    </location>
</feature>
<feature type="region of interest" description="Disordered" evidence="26">
    <location>
        <begin position="523"/>
        <end position="639"/>
    </location>
</feature>
<comment type="catalytic activity">
    <reaction evidence="22">
        <text>L-seryl-[protein] + ATP = O-phospho-L-seryl-[protein] + ADP + H(+)</text>
        <dbReference type="Rhea" id="RHEA:17989"/>
        <dbReference type="Rhea" id="RHEA-COMP:9863"/>
        <dbReference type="Rhea" id="RHEA-COMP:11604"/>
        <dbReference type="ChEBI" id="CHEBI:15378"/>
        <dbReference type="ChEBI" id="CHEBI:29999"/>
        <dbReference type="ChEBI" id="CHEBI:30616"/>
        <dbReference type="ChEBI" id="CHEBI:83421"/>
        <dbReference type="ChEBI" id="CHEBI:456216"/>
        <dbReference type="EC" id="2.7.11.13"/>
    </reaction>
</comment>
<dbReference type="Gene3D" id="3.30.200.20">
    <property type="entry name" value="Phosphorylase Kinase, domain 1"/>
    <property type="match status" value="1"/>
</dbReference>
<evidence type="ECO:0000256" key="5">
    <source>
        <dbReference type="ARBA" id="ARBA00004626"/>
    </source>
</evidence>
<dbReference type="GO" id="GO:0007165">
    <property type="term" value="P:signal transduction"/>
    <property type="evidence" value="ECO:0007669"/>
    <property type="project" value="InterPro"/>
</dbReference>
<name>A0A6F9DNA6_9ASCI</name>
<dbReference type="InterPro" id="IPR000961">
    <property type="entry name" value="AGC-kinase_C"/>
</dbReference>
<evidence type="ECO:0000256" key="11">
    <source>
        <dbReference type="ARBA" id="ARBA00022679"/>
    </source>
</evidence>
<dbReference type="Pfam" id="PF00433">
    <property type="entry name" value="Pkinase_C"/>
    <property type="match status" value="1"/>
</dbReference>
<keyword evidence="18" id="KW-0472">Membrane</keyword>
<dbReference type="InterPro" id="IPR037313">
    <property type="entry name" value="PKN_HR1_1"/>
</dbReference>
<evidence type="ECO:0000256" key="10">
    <source>
        <dbReference type="ARBA" id="ARBA00022553"/>
    </source>
</evidence>
<dbReference type="Gene3D" id="1.10.287.160">
    <property type="entry name" value="HR1 repeat"/>
    <property type="match status" value="3"/>
</dbReference>
<dbReference type="Pfam" id="PF02185">
    <property type="entry name" value="HR1"/>
    <property type="match status" value="3"/>
</dbReference>
<evidence type="ECO:0000256" key="16">
    <source>
        <dbReference type="ARBA" id="ARBA00023015"/>
    </source>
</evidence>
<dbReference type="SUPFAM" id="SSF49562">
    <property type="entry name" value="C2 domain (Calcium/lipid-binding domain, CaLB)"/>
    <property type="match status" value="1"/>
</dbReference>
<evidence type="ECO:0000256" key="21">
    <source>
        <dbReference type="ARBA" id="ARBA00047272"/>
    </source>
</evidence>
<evidence type="ECO:0000256" key="26">
    <source>
        <dbReference type="SAM" id="MobiDB-lite"/>
    </source>
</evidence>
<dbReference type="GO" id="GO:0005524">
    <property type="term" value="F:ATP binding"/>
    <property type="evidence" value="ECO:0007669"/>
    <property type="project" value="UniProtKB-UniRule"/>
</dbReference>
<sequence length="1035" mass="116896">MSDVETFDVEDPRIQNKLEDIKEEIRRDIRKELRVKEGIENMLKATADKKQIAPLEGMLRVSNRQLDDLHQELRELDAAQLTRPTMHSSDSTVDYTKAGGDITASHEVESSAPSDLRIAGLEKQLRIETMVKQGAENMLKSYNAGHSKDRKLISTAEQMLSESKTKIEVIRMQILQLKTSTNTTVQDTGASPVSHASGSDSLALRIAVIRHHIKIETAIVDGSKNVVRLLASAGKQADKKAIQEVQEKLQESSHKLDLLKLSLELRSAELPNGSHDRAQLEQELNMLSPVHYHPIGSDFEDKGKNKGISVNRYSTMPKPAELTGKLDVRLLGCQDLLENVPGRSRNNLVQLPTASPENRTTWIRGASKSFHGKGANKYTVKPDDLANEVSAVLKLDNIVIGQTSWKTIGSQCWNQQFLVDVERSRELEIEVYWKDWRAMSAIKFLRLEDFLDNKRHGMALQLEPKGILFAEVTFSNPKIERRPRLQRQKKIFRNKGRSFLRAKQMNINIATWGRLMKRAIPPCSDPSTFSPQSTIVGSMSPTKHTSSLDEEAGKRSSVEPAKQKLDFEESAFSASKERRSSKESAFATNNQSNISRQPTWNVPGTNKQRKSLSDDLHSDKSSISTSRSSYKQAVQPSSVPNLNEILPAFKEASMSDTNQPVAAPRQNKSSFLQWNQPSSPPKPAKRTSTPTQGNDFSSGSSITMSHFRPIAVLGRGHFGKVLLAQHKKTNKMYAVKALKKGDIIARDEIDSLMVERRIFECATRVRHPFLVNLYACFQTQEHVCFVTEYASGGDLMLHIHTDVFSESRTVFYTGCVVLGLQYLHQNKIVYRDLKLDNLLLDKDGYLKIADFGLCKEDMGHGDRTGTFCGTPEFLAPEVLTDTSYTRAVDWWGLGVLIFEMLVGESPFPGDDEEEVFDSIVNDEVRYPRFLSTDAISIMRRLLRRNPERRLGASERDAEDVKRQPFFKKVNWEQLLQKRVKPEFVPTIKSATDVSNFDDEFTTEKPVLTPPHENPRPLSKEEQKQFTQFDFVANWS</sequence>
<dbReference type="SMART" id="SM00133">
    <property type="entry name" value="S_TK_X"/>
    <property type="match status" value="1"/>
</dbReference>
<feature type="domain" description="REM-1" evidence="29">
    <location>
        <begin position="6"/>
        <end position="82"/>
    </location>
</feature>
<dbReference type="FunFam" id="1.10.287.160:FF:000001">
    <property type="entry name" value="Putative serine/threonine-protein kinase N2"/>
    <property type="match status" value="1"/>
</dbReference>
<evidence type="ECO:0000256" key="14">
    <source>
        <dbReference type="ARBA" id="ARBA00022777"/>
    </source>
</evidence>
<dbReference type="GO" id="GO:0004697">
    <property type="term" value="F:diacylglycerol-dependent serine/threonine kinase activity"/>
    <property type="evidence" value="ECO:0007669"/>
    <property type="project" value="UniProtKB-EC"/>
</dbReference>
<keyword evidence="14 30" id="KW-0418">Kinase</keyword>
<feature type="compositionally biased region" description="Basic and acidic residues" evidence="26">
    <location>
        <begin position="611"/>
        <end position="620"/>
    </location>
</feature>
<dbReference type="GO" id="GO:0030496">
    <property type="term" value="C:midbody"/>
    <property type="evidence" value="ECO:0007669"/>
    <property type="project" value="UniProtKB-SubCell"/>
</dbReference>
<evidence type="ECO:0000256" key="23">
    <source>
        <dbReference type="PROSITE-ProRule" id="PRU01207"/>
    </source>
</evidence>
<proteinExistence type="evidence at transcript level"/>
<evidence type="ECO:0000256" key="8">
    <source>
        <dbReference type="ARBA" id="ARBA00022490"/>
    </source>
</evidence>
<dbReference type="FunFam" id="1.10.510.10:FF:000038">
    <property type="entry name" value="serine/threonine-protein kinase N2 isoform X1"/>
    <property type="match status" value="1"/>
</dbReference>
<evidence type="ECO:0000256" key="18">
    <source>
        <dbReference type="ARBA" id="ARBA00023136"/>
    </source>
</evidence>
<protein>
    <recommendedName>
        <fullName evidence="7">protein kinase C</fullName>
        <ecNumber evidence="7">2.7.11.13</ecNumber>
    </recommendedName>
</protein>
<dbReference type="InterPro" id="IPR011009">
    <property type="entry name" value="Kinase-like_dom_sf"/>
</dbReference>
<dbReference type="AlphaFoldDB" id="A0A6F9DNA6"/>
<feature type="compositionally biased region" description="Polar residues" evidence="26">
    <location>
        <begin position="587"/>
        <end position="606"/>
    </location>
</feature>
<keyword evidence="8" id="KW-0963">Cytoplasm</keyword>
<organism evidence="30">
    <name type="scientific">Phallusia mammillata</name>
    <dbReference type="NCBI Taxonomy" id="59560"/>
    <lineage>
        <taxon>Eukaryota</taxon>
        <taxon>Metazoa</taxon>
        <taxon>Chordata</taxon>
        <taxon>Tunicata</taxon>
        <taxon>Ascidiacea</taxon>
        <taxon>Phlebobranchia</taxon>
        <taxon>Ascidiidae</taxon>
        <taxon>Phallusia</taxon>
    </lineage>
</organism>
<feature type="compositionally biased region" description="Polar residues" evidence="26">
    <location>
        <begin position="654"/>
        <end position="677"/>
    </location>
</feature>
<evidence type="ECO:0000256" key="7">
    <source>
        <dbReference type="ARBA" id="ARBA00012429"/>
    </source>
</evidence>
<comment type="catalytic activity">
    <reaction evidence="21">
        <text>L-threonyl-[protein] + ATP = O-phospho-L-threonyl-[protein] + ADP + H(+)</text>
        <dbReference type="Rhea" id="RHEA:46608"/>
        <dbReference type="Rhea" id="RHEA-COMP:11060"/>
        <dbReference type="Rhea" id="RHEA-COMP:11605"/>
        <dbReference type="ChEBI" id="CHEBI:15378"/>
        <dbReference type="ChEBI" id="CHEBI:30013"/>
        <dbReference type="ChEBI" id="CHEBI:30616"/>
        <dbReference type="ChEBI" id="CHEBI:61977"/>
        <dbReference type="ChEBI" id="CHEBI:456216"/>
        <dbReference type="EC" id="2.7.11.13"/>
    </reaction>
</comment>
<comment type="similarity">
    <text evidence="6">Belongs to the protein kinase superfamily. AGC Ser/Thr protein kinase family. PKC subfamily.</text>
</comment>
<feature type="compositionally biased region" description="Polar residues" evidence="26">
    <location>
        <begin position="630"/>
        <end position="639"/>
    </location>
</feature>
<dbReference type="GO" id="GO:0032154">
    <property type="term" value="C:cleavage furrow"/>
    <property type="evidence" value="ECO:0007669"/>
    <property type="project" value="UniProtKB-SubCell"/>
</dbReference>
<evidence type="ECO:0000256" key="17">
    <source>
        <dbReference type="ARBA" id="ARBA00023054"/>
    </source>
</evidence>
<evidence type="ECO:0000256" key="24">
    <source>
        <dbReference type="PROSITE-ProRule" id="PRU10141"/>
    </source>
</evidence>
<feature type="region of interest" description="Disordered" evidence="26">
    <location>
        <begin position="999"/>
        <end position="1022"/>
    </location>
</feature>
<accession>A0A6F9DNA6</accession>
<dbReference type="Pfam" id="PF00069">
    <property type="entry name" value="Pkinase"/>
    <property type="match status" value="1"/>
</dbReference>
<dbReference type="SMART" id="SM00742">
    <property type="entry name" value="Hr1"/>
    <property type="match status" value="3"/>
</dbReference>